<dbReference type="Proteomes" id="UP001154272">
    <property type="component" value="Unassembled WGS sequence"/>
</dbReference>
<keyword evidence="2" id="KW-1185">Reference proteome</keyword>
<organism evidence="1 2">
    <name type="scientific">Commensalibacter papalotli</name>
    <name type="common">ex Botero et al. 2024</name>
    <dbReference type="NCBI Taxonomy" id="2972766"/>
    <lineage>
        <taxon>Bacteria</taxon>
        <taxon>Pseudomonadati</taxon>
        <taxon>Pseudomonadota</taxon>
        <taxon>Alphaproteobacteria</taxon>
        <taxon>Acetobacterales</taxon>
        <taxon>Acetobacteraceae</taxon>
    </lineage>
</organism>
<dbReference type="InterPro" id="IPR016053">
    <property type="entry name" value="Haem_Oase-like"/>
</dbReference>
<dbReference type="Gene3D" id="1.20.910.10">
    <property type="entry name" value="Heme oxygenase-like"/>
    <property type="match status" value="1"/>
</dbReference>
<accession>A0ABM9HLP6</accession>
<comment type="caution">
    <text evidence="1">The sequence shown here is derived from an EMBL/GenBank/DDBJ whole genome shotgun (WGS) entry which is preliminary data.</text>
</comment>
<dbReference type="EMBL" id="CAMXCH010000001">
    <property type="protein sequence ID" value="CAI3934376.1"/>
    <property type="molecule type" value="Genomic_DNA"/>
</dbReference>
<dbReference type="Pfam" id="PF01126">
    <property type="entry name" value="Heme_oxygenase"/>
    <property type="match status" value="1"/>
</dbReference>
<reference evidence="1" key="1">
    <citation type="submission" date="2022-10" db="EMBL/GenBank/DDBJ databases">
        <authorList>
            <person name="Botero Cardona J."/>
        </authorList>
    </citation>
    <scope>NUCLEOTIDE SEQUENCE</scope>
    <source>
        <strain evidence="1">R-83534</strain>
    </source>
</reference>
<dbReference type="SUPFAM" id="SSF48613">
    <property type="entry name" value="Heme oxygenase-like"/>
    <property type="match status" value="1"/>
</dbReference>
<sequence length="202" mass="22563">MIQTKKLFTFGKLNMSEVMEPLLTSSLRNRTKSVHGKLDEHLMGMGLFSDKEKYKIFLTLQYYIHRDADHLYSNSNLSAIIPNLHLRNRFVKVKEDMQDLGVTIPSPIQPPVITNTSSAIGSLYVVEGSKLGAKYLLHHVGMIGLSDEYGARHLGADSEGRGTSWRSFQSAIDSAKIDIPVAVKAAEQTFERVFSHLQNITG</sequence>
<evidence type="ECO:0000313" key="1">
    <source>
        <dbReference type="EMBL" id="CAI3934376.1"/>
    </source>
</evidence>
<proteinExistence type="predicted"/>
<dbReference type="InterPro" id="IPR016084">
    <property type="entry name" value="Haem_Oase-like_multi-hlx"/>
</dbReference>
<dbReference type="CDD" id="cd19166">
    <property type="entry name" value="HemeO-bac"/>
    <property type="match status" value="1"/>
</dbReference>
<gene>
    <name evidence="1" type="ORF">R83534S58_LOCUS736</name>
</gene>
<protein>
    <submittedName>
        <fullName evidence="1">Heme oxygenase (HemO) (PDB:1J77)</fullName>
    </submittedName>
</protein>
<evidence type="ECO:0000313" key="2">
    <source>
        <dbReference type="Proteomes" id="UP001154272"/>
    </source>
</evidence>
<name>A0ABM9HLP6_9PROT</name>